<evidence type="ECO:0000256" key="7">
    <source>
        <dbReference type="ARBA" id="ARBA00023136"/>
    </source>
</evidence>
<dbReference type="AlphaFoldDB" id="A0A836KMX0"/>
<protein>
    <recommendedName>
        <fullName evidence="13">Mitochondrial carrier protein-like protein</fullName>
    </recommendedName>
</protein>
<keyword evidence="6" id="KW-1133">Transmembrane helix</keyword>
<dbReference type="Pfam" id="PF00153">
    <property type="entry name" value="Mito_carr"/>
    <property type="match status" value="3"/>
</dbReference>
<keyword evidence="7 8" id="KW-0472">Membrane</keyword>
<dbReference type="PROSITE" id="PS50920">
    <property type="entry name" value="SOLCAR"/>
    <property type="match status" value="3"/>
</dbReference>
<feature type="region of interest" description="Disordered" evidence="10">
    <location>
        <begin position="13"/>
        <end position="33"/>
    </location>
</feature>
<evidence type="ECO:0000256" key="10">
    <source>
        <dbReference type="SAM" id="MobiDB-lite"/>
    </source>
</evidence>
<keyword evidence="3 9" id="KW-0813">Transport</keyword>
<dbReference type="RefSeq" id="XP_067693030.1">
    <property type="nucleotide sequence ID" value="XM_067837242.1"/>
</dbReference>
<evidence type="ECO:0000313" key="12">
    <source>
        <dbReference type="Proteomes" id="UP000674179"/>
    </source>
</evidence>
<evidence type="ECO:0000256" key="1">
    <source>
        <dbReference type="ARBA" id="ARBA00004141"/>
    </source>
</evidence>
<sequence length="402" mass="43768">MFAHTEQSSLIGYVGGRSGGTSATAPPTAAVARHDTELKPPQKAGTGGCRDGYKADTQYASPEITALASSVATIVAKSTLHPLDTLKCRIQLLRTDVAPAPQGGQRFQCNASRRLPALLRTRLGQLRHQYAAQWTLGHLYGGLPVKLLFYVPYQATYVSSYNFAQRTLCGADGAGEDAAGPRSANYVWHTVAAAVFAEAASAVIRVPMETVKMRIQSAAASGSLHALRQLWRQGFVSCLRLAIPQTLMHDIPYSVIQWVVYETLRPWTQQWGTRVEKQVRSTGPAEASSAPTSFWADYGAELACTFLSGGFSGLLASALTVPLDNIRTRVVVTTARHRNVTISDVVRDAYQREGMRGFVRGGGMRVLWVTTNMALYFPLFEGMRFLLKRRGYWSSSAGASSE</sequence>
<dbReference type="Gene3D" id="1.50.40.10">
    <property type="entry name" value="Mitochondrial carrier domain"/>
    <property type="match status" value="1"/>
</dbReference>
<comment type="similarity">
    <text evidence="2 9">Belongs to the mitochondrial carrier (TC 2.A.29) family.</text>
</comment>
<feature type="repeat" description="Solcar" evidence="8">
    <location>
        <begin position="185"/>
        <end position="267"/>
    </location>
</feature>
<accession>A0A836KMX0</accession>
<dbReference type="GO" id="GO:0016020">
    <property type="term" value="C:membrane"/>
    <property type="evidence" value="ECO:0007669"/>
    <property type="project" value="UniProtKB-SubCell"/>
</dbReference>
<evidence type="ECO:0000256" key="4">
    <source>
        <dbReference type="ARBA" id="ARBA00022692"/>
    </source>
</evidence>
<dbReference type="EMBL" id="JAFHKP010000023">
    <property type="protein sequence ID" value="KAG5478972.1"/>
    <property type="molecule type" value="Genomic_DNA"/>
</dbReference>
<evidence type="ECO:0000256" key="2">
    <source>
        <dbReference type="ARBA" id="ARBA00006375"/>
    </source>
</evidence>
<dbReference type="Proteomes" id="UP000674179">
    <property type="component" value="Chromosome 23"/>
</dbReference>
<evidence type="ECO:0000313" key="11">
    <source>
        <dbReference type="EMBL" id="KAG5478972.1"/>
    </source>
</evidence>
<comment type="subcellular location">
    <subcellularLocation>
        <location evidence="1">Membrane</location>
        <topology evidence="1">Multi-pass membrane protein</topology>
    </subcellularLocation>
</comment>
<feature type="repeat" description="Solcar" evidence="8">
    <location>
        <begin position="300"/>
        <end position="386"/>
    </location>
</feature>
<gene>
    <name evidence="11" type="ORF">CUR178_05554</name>
</gene>
<feature type="repeat" description="Solcar" evidence="8">
    <location>
        <begin position="60"/>
        <end position="167"/>
    </location>
</feature>
<keyword evidence="4 8" id="KW-0812">Transmembrane</keyword>
<name>A0A836KMX0_LEIEN</name>
<evidence type="ECO:0008006" key="13">
    <source>
        <dbReference type="Google" id="ProtNLM"/>
    </source>
</evidence>
<proteinExistence type="inferred from homology"/>
<evidence type="ECO:0000256" key="9">
    <source>
        <dbReference type="RuleBase" id="RU000488"/>
    </source>
</evidence>
<feature type="compositionally biased region" description="Low complexity" evidence="10">
    <location>
        <begin position="20"/>
        <end position="30"/>
    </location>
</feature>
<evidence type="ECO:0000256" key="3">
    <source>
        <dbReference type="ARBA" id="ARBA00022448"/>
    </source>
</evidence>
<comment type="caution">
    <text evidence="11">The sequence shown here is derived from an EMBL/GenBank/DDBJ whole genome shotgun (WGS) entry which is preliminary data.</text>
</comment>
<evidence type="ECO:0000256" key="5">
    <source>
        <dbReference type="ARBA" id="ARBA00022737"/>
    </source>
</evidence>
<evidence type="ECO:0000256" key="8">
    <source>
        <dbReference type="PROSITE-ProRule" id="PRU00282"/>
    </source>
</evidence>
<evidence type="ECO:0000256" key="6">
    <source>
        <dbReference type="ARBA" id="ARBA00022989"/>
    </source>
</evidence>
<dbReference type="SUPFAM" id="SSF103506">
    <property type="entry name" value="Mitochondrial carrier"/>
    <property type="match status" value="1"/>
</dbReference>
<organism evidence="11 12">
    <name type="scientific">Leishmania enriettii</name>
    <dbReference type="NCBI Taxonomy" id="5663"/>
    <lineage>
        <taxon>Eukaryota</taxon>
        <taxon>Discoba</taxon>
        <taxon>Euglenozoa</taxon>
        <taxon>Kinetoplastea</taxon>
        <taxon>Metakinetoplastina</taxon>
        <taxon>Trypanosomatida</taxon>
        <taxon>Trypanosomatidae</taxon>
        <taxon>Leishmaniinae</taxon>
        <taxon>Leishmania</taxon>
    </lineage>
</organism>
<dbReference type="GeneID" id="94172752"/>
<keyword evidence="12" id="KW-1185">Reference proteome</keyword>
<dbReference type="KEGG" id="lenr:94172752"/>
<keyword evidence="5" id="KW-0677">Repeat</keyword>
<dbReference type="InterPro" id="IPR023395">
    <property type="entry name" value="MCP_dom_sf"/>
</dbReference>
<dbReference type="PANTHER" id="PTHR45667">
    <property type="entry name" value="S-ADENOSYLMETHIONINE MITOCHONDRIAL CARRIER PROTEIN"/>
    <property type="match status" value="1"/>
</dbReference>
<dbReference type="OrthoDB" id="276989at2759"/>
<dbReference type="InterPro" id="IPR018108">
    <property type="entry name" value="MCP_transmembrane"/>
</dbReference>
<reference evidence="11 12" key="1">
    <citation type="submission" date="2021-02" db="EMBL/GenBank/DDBJ databases">
        <title>Leishmania (Mundinia) enrietti genome sequencing and assembly.</title>
        <authorList>
            <person name="Almutairi H."/>
            <person name="Gatherer D."/>
        </authorList>
    </citation>
    <scope>NUCLEOTIDE SEQUENCE [LARGE SCALE GENOMIC DNA]</scope>
    <source>
        <strain evidence="11">CUR178</strain>
    </source>
</reference>